<dbReference type="EMBL" id="GBRH01222118">
    <property type="protein sequence ID" value="JAD75777.1"/>
    <property type="molecule type" value="Transcribed_RNA"/>
</dbReference>
<reference evidence="1" key="2">
    <citation type="journal article" date="2015" name="Data Brief">
        <title>Shoot transcriptome of the giant reed, Arundo donax.</title>
        <authorList>
            <person name="Barrero R.A."/>
            <person name="Guerrero F.D."/>
            <person name="Moolhuijzen P."/>
            <person name="Goolsby J.A."/>
            <person name="Tidwell J."/>
            <person name="Bellgard S.E."/>
            <person name="Bellgard M.I."/>
        </authorList>
    </citation>
    <scope>NUCLEOTIDE SEQUENCE</scope>
    <source>
        <tissue evidence="1">Shoot tissue taken approximately 20 cm above the soil surface</tissue>
    </source>
</reference>
<evidence type="ECO:0000313" key="1">
    <source>
        <dbReference type="EMBL" id="JAD75777.1"/>
    </source>
</evidence>
<organism evidence="1">
    <name type="scientific">Arundo donax</name>
    <name type="common">Giant reed</name>
    <name type="synonym">Donax arundinaceus</name>
    <dbReference type="NCBI Taxonomy" id="35708"/>
    <lineage>
        <taxon>Eukaryota</taxon>
        <taxon>Viridiplantae</taxon>
        <taxon>Streptophyta</taxon>
        <taxon>Embryophyta</taxon>
        <taxon>Tracheophyta</taxon>
        <taxon>Spermatophyta</taxon>
        <taxon>Magnoliopsida</taxon>
        <taxon>Liliopsida</taxon>
        <taxon>Poales</taxon>
        <taxon>Poaceae</taxon>
        <taxon>PACMAD clade</taxon>
        <taxon>Arundinoideae</taxon>
        <taxon>Arundineae</taxon>
        <taxon>Arundo</taxon>
    </lineage>
</organism>
<proteinExistence type="predicted"/>
<accession>A0A0A9CW94</accession>
<dbReference type="AlphaFoldDB" id="A0A0A9CW94"/>
<reference evidence="1" key="1">
    <citation type="submission" date="2014-09" db="EMBL/GenBank/DDBJ databases">
        <authorList>
            <person name="Magalhaes I.L.F."/>
            <person name="Oliveira U."/>
            <person name="Santos F.R."/>
            <person name="Vidigal T.H.D.A."/>
            <person name="Brescovit A.D."/>
            <person name="Santos A.J."/>
        </authorList>
    </citation>
    <scope>NUCLEOTIDE SEQUENCE</scope>
    <source>
        <tissue evidence="1">Shoot tissue taken approximately 20 cm above the soil surface</tissue>
    </source>
</reference>
<name>A0A0A9CW94_ARUDO</name>
<sequence length="51" mass="5856">MQGVFLGNDTRSCIVGKWHFPADHFVSVSECIHGSYLKRKWRGKENVSIAY</sequence>
<protein>
    <submittedName>
        <fullName evidence="1">Uncharacterized protein</fullName>
    </submittedName>
</protein>